<dbReference type="InterPro" id="IPR050953">
    <property type="entry name" value="N4_N6_ade-DNA_methylase"/>
</dbReference>
<comment type="catalytic activity">
    <reaction evidence="4">
        <text>a 2'-deoxyadenosine in DNA + S-adenosyl-L-methionine = an N(6)-methyl-2'-deoxyadenosine in DNA + S-adenosyl-L-homocysteine + H(+)</text>
        <dbReference type="Rhea" id="RHEA:15197"/>
        <dbReference type="Rhea" id="RHEA-COMP:12418"/>
        <dbReference type="Rhea" id="RHEA-COMP:12419"/>
        <dbReference type="ChEBI" id="CHEBI:15378"/>
        <dbReference type="ChEBI" id="CHEBI:57856"/>
        <dbReference type="ChEBI" id="CHEBI:59789"/>
        <dbReference type="ChEBI" id="CHEBI:90615"/>
        <dbReference type="ChEBI" id="CHEBI:90616"/>
        <dbReference type="EC" id="2.1.1.72"/>
    </reaction>
</comment>
<reference evidence="5 6" key="1">
    <citation type="journal article" date="2013" name="Genome Announc.">
        <title>Draft Genome Sequence of Helicobacter fennelliae Strain MRY12-0050, Isolated from a Bacteremia Patient.</title>
        <authorList>
            <person name="Rimbara E."/>
            <person name="Matsui M."/>
            <person name="Mori S."/>
            <person name="Suzuki S."/>
            <person name="Suzuki M."/>
            <person name="Kim H."/>
            <person name="Sekizuka T."/>
            <person name="Kuroda M."/>
            <person name="Shibayama K."/>
        </authorList>
    </citation>
    <scope>NUCLEOTIDE SEQUENCE [LARGE SCALE GENOMIC DNA]</scope>
    <source>
        <strain evidence="5 6">MRY12-0050</strain>
    </source>
</reference>
<comment type="caution">
    <text evidence="5">The sequence shown here is derived from an EMBL/GenBank/DDBJ whole genome shotgun (WGS) entry which is preliminary data.</text>
</comment>
<evidence type="ECO:0000256" key="2">
    <source>
        <dbReference type="ARBA" id="ARBA00022603"/>
    </source>
</evidence>
<keyword evidence="3" id="KW-0808">Transferase</keyword>
<protein>
    <recommendedName>
        <fullName evidence="1">site-specific DNA-methyltransferase (adenine-specific)</fullName>
        <ecNumber evidence="1">2.1.1.72</ecNumber>
    </recommendedName>
</protein>
<evidence type="ECO:0000256" key="3">
    <source>
        <dbReference type="ARBA" id="ARBA00022679"/>
    </source>
</evidence>
<name>T1CT07_9HELI</name>
<keyword evidence="2" id="KW-0489">Methyltransferase</keyword>
<dbReference type="Proteomes" id="UP000018143">
    <property type="component" value="Unassembled WGS sequence"/>
</dbReference>
<dbReference type="EMBL" id="BASD01000030">
    <property type="protein sequence ID" value="GAD19974.1"/>
    <property type="molecule type" value="Genomic_DNA"/>
</dbReference>
<proteinExistence type="predicted"/>
<evidence type="ECO:0000256" key="1">
    <source>
        <dbReference type="ARBA" id="ARBA00011900"/>
    </source>
</evidence>
<dbReference type="REBASE" id="70224">
    <property type="entry name" value="Hfe50ORF1218P"/>
</dbReference>
<evidence type="ECO:0000256" key="4">
    <source>
        <dbReference type="ARBA" id="ARBA00047942"/>
    </source>
</evidence>
<dbReference type="RefSeq" id="WP_023949667.1">
    <property type="nucleotide sequence ID" value="NZ_BASD01000030.1"/>
</dbReference>
<dbReference type="InterPro" id="IPR029063">
    <property type="entry name" value="SAM-dependent_MTases_sf"/>
</dbReference>
<evidence type="ECO:0000313" key="5">
    <source>
        <dbReference type="EMBL" id="GAD19974.1"/>
    </source>
</evidence>
<sequence>MHNELKRFASNTSLDLILAVFYEESAPQKFRFSLITTGYDSKTKKYFSNFKRQSFILGQNIPILTAKKQLSWLLNANTKEQITKAFEIEPINKEFYNEIKKAFDKITTQIPTSKIITESKDEQKKDFALKLIGRVLFIRFLKELNLVPNEVFETLFEILKIYHFTIDEQSPSDQEVGLDPELLGQIFENLLAEFNPETKESARKATGSYYTPREIVRYVVCQSLFESFKNHDLVIVSVSVAIENLSPTRHCEQTQ</sequence>
<evidence type="ECO:0000313" key="6">
    <source>
        <dbReference type="Proteomes" id="UP000018143"/>
    </source>
</evidence>
<keyword evidence="6" id="KW-1185">Reference proteome</keyword>
<organism evidence="5 6">
    <name type="scientific">Helicobacter fennelliae MRY12-0050</name>
    <dbReference type="NCBI Taxonomy" id="1325130"/>
    <lineage>
        <taxon>Bacteria</taxon>
        <taxon>Pseudomonadati</taxon>
        <taxon>Campylobacterota</taxon>
        <taxon>Epsilonproteobacteria</taxon>
        <taxon>Campylobacterales</taxon>
        <taxon>Helicobacteraceae</taxon>
        <taxon>Helicobacter</taxon>
    </lineage>
</organism>
<dbReference type="Gene3D" id="3.40.50.150">
    <property type="entry name" value="Vaccinia Virus protein VP39"/>
    <property type="match status" value="1"/>
</dbReference>
<dbReference type="EC" id="2.1.1.72" evidence="1"/>
<dbReference type="PANTHER" id="PTHR33841">
    <property type="entry name" value="DNA METHYLTRANSFERASE YEEA-RELATED"/>
    <property type="match status" value="1"/>
</dbReference>
<dbReference type="PANTHER" id="PTHR33841:SF1">
    <property type="entry name" value="DNA METHYLTRANSFERASE A"/>
    <property type="match status" value="1"/>
</dbReference>
<dbReference type="eggNOG" id="COG1002">
    <property type="taxonomic scope" value="Bacteria"/>
</dbReference>
<dbReference type="SUPFAM" id="SSF53335">
    <property type="entry name" value="S-adenosyl-L-methionine-dependent methyltransferases"/>
    <property type="match status" value="1"/>
</dbReference>
<accession>T1CT07</accession>
<dbReference type="GO" id="GO:0009007">
    <property type="term" value="F:site-specific DNA-methyltransferase (adenine-specific) activity"/>
    <property type="evidence" value="ECO:0007669"/>
    <property type="project" value="UniProtKB-EC"/>
</dbReference>
<dbReference type="STRING" id="1325130.HFN_1218"/>
<gene>
    <name evidence="5" type="ORF">HFN_1218</name>
</gene>
<dbReference type="GO" id="GO:0032259">
    <property type="term" value="P:methylation"/>
    <property type="evidence" value="ECO:0007669"/>
    <property type="project" value="UniProtKB-KW"/>
</dbReference>
<dbReference type="AlphaFoldDB" id="T1CT07"/>